<keyword evidence="2" id="KW-1185">Reference proteome</keyword>
<gene>
    <name evidence="1" type="ORF">HQN59_14085</name>
</gene>
<accession>A0A7Y6TXB3</accession>
<organism evidence="1 2">
    <name type="scientific">Piscinibacter koreensis</name>
    <dbReference type="NCBI Taxonomy" id="2742824"/>
    <lineage>
        <taxon>Bacteria</taxon>
        <taxon>Pseudomonadati</taxon>
        <taxon>Pseudomonadota</taxon>
        <taxon>Betaproteobacteria</taxon>
        <taxon>Burkholderiales</taxon>
        <taxon>Sphaerotilaceae</taxon>
        <taxon>Piscinibacter</taxon>
    </lineage>
</organism>
<sequence length="552" mass="59184">MRPPRPTAVTRSSAARFLTQATFGPTEADIRSVLELGYAGWIDRQFTLPATSHRAYWDAADATLKAATPPGAANQDQVWESFWNQAVNGPDQLRLRVAFALSEIFVISAVDGNVGNQPRAMAEWLDMLGEKGFTTYRELLETVALRPLMGIYLSWLKNQKADAATGRIPDQNFARESMQLFSIGVVKLDLDGTPVLVDGKPVETYGPDDVAGLSRVYTGFSWACGASNANCFLNGSTGGVSDPDRYIKPMVAYPQYHSLEAKSFLGTTIPASTVPDPAGDLKTALDVLAAHPNTPPFISKQLIQRLVTSNPSPAYVRDVAKVFVDNGRGQRGDLKAVIKAILTHAEALQTSDRGGKLREPVLRLSAYLRAFPHGSDTGRFRVGNTDAVATSLGQTPLRSPSVFNFYRPGYVPPGTATAAAGLVAPEMQLVNETSVAAWVNYMRDNVASGVGATNGTVNGVALNRRDLQRDWSAELALAGAHEQLVASVTDKLLYGTASAELRTLITDAVGKIAIPALNATGSNQTAVNNAKRARVNAALLLTLASPEFLTQK</sequence>
<dbReference type="Proteomes" id="UP000529637">
    <property type="component" value="Unassembled WGS sequence"/>
</dbReference>
<evidence type="ECO:0000313" key="2">
    <source>
        <dbReference type="Proteomes" id="UP000529637"/>
    </source>
</evidence>
<name>A0A7Y6TXB3_9BURK</name>
<dbReference type="PANTHER" id="PTHR43737">
    <property type="entry name" value="BLL7424 PROTEIN"/>
    <property type="match status" value="1"/>
</dbReference>
<protein>
    <submittedName>
        <fullName evidence="1">DUF1800 domain-containing protein</fullName>
    </submittedName>
</protein>
<dbReference type="EMBL" id="JABWMJ010000006">
    <property type="protein sequence ID" value="NUZ06890.1"/>
    <property type="molecule type" value="Genomic_DNA"/>
</dbReference>
<dbReference type="InterPro" id="IPR014917">
    <property type="entry name" value="DUF1800"/>
</dbReference>
<reference evidence="1 2" key="1">
    <citation type="submission" date="2020-06" db="EMBL/GenBank/DDBJ databases">
        <title>Schlegella sp. ID0723 isolated from air conditioner.</title>
        <authorList>
            <person name="Kim D.Y."/>
            <person name="Kim D.-U."/>
        </authorList>
    </citation>
    <scope>NUCLEOTIDE SEQUENCE [LARGE SCALE GENOMIC DNA]</scope>
    <source>
        <strain evidence="1 2">ID0723</strain>
    </source>
</reference>
<proteinExistence type="predicted"/>
<evidence type="ECO:0000313" key="1">
    <source>
        <dbReference type="EMBL" id="NUZ06890.1"/>
    </source>
</evidence>
<comment type="caution">
    <text evidence="1">The sequence shown here is derived from an EMBL/GenBank/DDBJ whole genome shotgun (WGS) entry which is preliminary data.</text>
</comment>
<dbReference type="PANTHER" id="PTHR43737:SF1">
    <property type="entry name" value="DUF1501 DOMAIN-CONTAINING PROTEIN"/>
    <property type="match status" value="1"/>
</dbReference>
<dbReference type="Pfam" id="PF08811">
    <property type="entry name" value="DUF1800"/>
    <property type="match status" value="1"/>
</dbReference>
<dbReference type="AlphaFoldDB" id="A0A7Y6TXB3"/>